<dbReference type="PANTHER" id="PTHR36173">
    <property type="entry name" value="RIBONUCLEASE VAPC16-RELATED"/>
    <property type="match status" value="1"/>
</dbReference>
<dbReference type="CDD" id="cd09872">
    <property type="entry name" value="PIN_Sll0205-like"/>
    <property type="match status" value="1"/>
</dbReference>
<dbReference type="RefSeq" id="WP_382401361.1">
    <property type="nucleotide sequence ID" value="NZ_JBHSWH010000001.1"/>
</dbReference>
<feature type="domain" description="PIN" evidence="5">
    <location>
        <begin position="4"/>
        <end position="120"/>
    </location>
</feature>
<dbReference type="Proteomes" id="UP001596298">
    <property type="component" value="Unassembled WGS sequence"/>
</dbReference>
<dbReference type="Pfam" id="PF01850">
    <property type="entry name" value="PIN"/>
    <property type="match status" value="1"/>
</dbReference>
<keyword evidence="7" id="KW-1185">Reference proteome</keyword>
<keyword evidence="2" id="KW-0479">Metal-binding</keyword>
<reference evidence="7" key="1">
    <citation type="journal article" date="2019" name="Int. J. Syst. Evol. Microbiol.">
        <title>The Global Catalogue of Microorganisms (GCM) 10K type strain sequencing project: providing services to taxonomists for standard genome sequencing and annotation.</title>
        <authorList>
            <consortium name="The Broad Institute Genomics Platform"/>
            <consortium name="The Broad Institute Genome Sequencing Center for Infectious Disease"/>
            <person name="Wu L."/>
            <person name="Ma J."/>
        </authorList>
    </citation>
    <scope>NUCLEOTIDE SEQUENCE [LARGE SCALE GENOMIC DNA]</scope>
    <source>
        <strain evidence="7">CCUG 58127</strain>
    </source>
</reference>
<evidence type="ECO:0000259" key="5">
    <source>
        <dbReference type="Pfam" id="PF01850"/>
    </source>
</evidence>
<keyword evidence="4" id="KW-0460">Magnesium</keyword>
<keyword evidence="1" id="KW-0540">Nuclease</keyword>
<evidence type="ECO:0000256" key="1">
    <source>
        <dbReference type="ARBA" id="ARBA00022722"/>
    </source>
</evidence>
<evidence type="ECO:0000313" key="6">
    <source>
        <dbReference type="EMBL" id="MFC6705850.1"/>
    </source>
</evidence>
<dbReference type="InterPro" id="IPR002716">
    <property type="entry name" value="PIN_dom"/>
</dbReference>
<comment type="caution">
    <text evidence="6">The sequence shown here is derived from an EMBL/GenBank/DDBJ whole genome shotgun (WGS) entry which is preliminary data.</text>
</comment>
<dbReference type="PANTHER" id="PTHR36173:SF2">
    <property type="entry name" value="RIBONUCLEASE VAPC16"/>
    <property type="match status" value="1"/>
</dbReference>
<evidence type="ECO:0000256" key="2">
    <source>
        <dbReference type="ARBA" id="ARBA00022723"/>
    </source>
</evidence>
<gene>
    <name evidence="6" type="ORF">ACFQDH_11375</name>
</gene>
<name>A0ABW2AGD0_9MICO</name>
<dbReference type="Gene3D" id="3.40.50.1010">
    <property type="entry name" value="5'-nuclease"/>
    <property type="match status" value="1"/>
</dbReference>
<dbReference type="InterPro" id="IPR041705">
    <property type="entry name" value="PIN_Sll0205"/>
</dbReference>
<dbReference type="InterPro" id="IPR052919">
    <property type="entry name" value="TA_system_RNase"/>
</dbReference>
<evidence type="ECO:0000256" key="3">
    <source>
        <dbReference type="ARBA" id="ARBA00022801"/>
    </source>
</evidence>
<evidence type="ECO:0000256" key="4">
    <source>
        <dbReference type="ARBA" id="ARBA00022842"/>
    </source>
</evidence>
<proteinExistence type="predicted"/>
<dbReference type="EMBL" id="JBHSWH010000001">
    <property type="protein sequence ID" value="MFC6705850.1"/>
    <property type="molecule type" value="Genomic_DNA"/>
</dbReference>
<sequence length="130" mass="14382">MSLLLDTHVLLWAAASPELLPAGVKRQLEKADRRFISAASGYEIAFKARRGKLASGEAVLAAWPRLLDELQLVELSLSVAQMIRAGALAWEHRDPFDRMLVAQAQLDGLTLITKDTAIRSHRGVRTAPWK</sequence>
<dbReference type="SUPFAM" id="SSF88723">
    <property type="entry name" value="PIN domain-like"/>
    <property type="match status" value="1"/>
</dbReference>
<accession>A0ABW2AGD0</accession>
<evidence type="ECO:0000313" key="7">
    <source>
        <dbReference type="Proteomes" id="UP001596298"/>
    </source>
</evidence>
<organism evidence="6 7">
    <name type="scientific">Flexivirga alba</name>
    <dbReference type="NCBI Taxonomy" id="702742"/>
    <lineage>
        <taxon>Bacteria</taxon>
        <taxon>Bacillati</taxon>
        <taxon>Actinomycetota</taxon>
        <taxon>Actinomycetes</taxon>
        <taxon>Micrococcales</taxon>
        <taxon>Dermacoccaceae</taxon>
        <taxon>Flexivirga</taxon>
    </lineage>
</organism>
<dbReference type="InterPro" id="IPR029060">
    <property type="entry name" value="PIN-like_dom_sf"/>
</dbReference>
<protein>
    <submittedName>
        <fullName evidence="6">Type II toxin-antitoxin system VapC family toxin</fullName>
    </submittedName>
</protein>
<keyword evidence="3" id="KW-0378">Hydrolase</keyword>